<dbReference type="Pfam" id="PF02080">
    <property type="entry name" value="TrkA_C"/>
    <property type="match status" value="1"/>
</dbReference>
<evidence type="ECO:0000256" key="1">
    <source>
        <dbReference type="ARBA" id="ARBA00004141"/>
    </source>
</evidence>
<evidence type="ECO:0000256" key="7">
    <source>
        <dbReference type="SAM" id="Phobius"/>
    </source>
</evidence>
<evidence type="ECO:0000259" key="8">
    <source>
        <dbReference type="PROSITE" id="PS51202"/>
    </source>
</evidence>
<keyword evidence="5 7" id="KW-1133">Transmembrane helix</keyword>
<gene>
    <name evidence="9" type="ORF">P2G67_09540</name>
</gene>
<evidence type="ECO:0000256" key="3">
    <source>
        <dbReference type="ARBA" id="ARBA00022692"/>
    </source>
</evidence>
<feature type="transmembrane region" description="Helical" evidence="7">
    <location>
        <begin position="6"/>
        <end position="25"/>
    </location>
</feature>
<feature type="transmembrane region" description="Helical" evidence="7">
    <location>
        <begin position="145"/>
        <end position="166"/>
    </location>
</feature>
<feature type="transmembrane region" description="Helical" evidence="7">
    <location>
        <begin position="540"/>
        <end position="558"/>
    </location>
</feature>
<sequence length="600" mass="63375">MAIAGIGVDALFVLLVTAGVFVAFARAWAPPDVIAMTAVALLLLAGVLRTEDLLPVFSNSGPITVACMFVLSAALDRTGVIEWVGLRVSALAEHSHSFAIVVLLGGVMLLSAFMNNTPVVVVMTPVVIGLAATIGVAPTRLLIPLSYAAILGGVCTLIGTSTNLLADGAAQAQGLAAFGMFEITGLGLIMATVGGLYLAVFGRILLPDRPSLAALLGDGSQRRFLTEGLVLQGSKAVGRTLAEAGLMRNPAGVVIDIIRDDRSLRHRMRDLTGVQLEAGDRVVLQTHAREVMGLRAAGKLAFPGDGEVALEPVSTQQAVVMEGIVGPGSRLVGRSIVDLNLRRRYGVFVIAVHRQHENLSQSFDRLALRFGDTLLLEGPPEGIQRLVEDGLLLNLNEVHTRPLRRQRAPLAIAAIAGVMLLATLGIMPIAGLAIIATVAVVVLGCVRPDEIYEAIEWRLLLLIFGMLGLSVAMEQTGAVLLLVEGMLALAGPFGPFVALSMIYLMASLLTEMVSNNAIAVLMVPIAVGVAQQFGVDPRPFAVAVMFAASACFATPIGYQTNTFVYHAGNYRFSDFVKVGLPLNLLLWLVASALIPLFWPL</sequence>
<keyword evidence="3 7" id="KW-0812">Transmembrane</keyword>
<feature type="transmembrane region" description="Helical" evidence="7">
    <location>
        <begin position="479"/>
        <end position="506"/>
    </location>
</feature>
<feature type="transmembrane region" description="Helical" evidence="7">
    <location>
        <begin position="410"/>
        <end position="443"/>
    </location>
</feature>
<keyword evidence="10" id="KW-1185">Reference proteome</keyword>
<feature type="transmembrane region" description="Helical" evidence="7">
    <location>
        <begin position="56"/>
        <end position="75"/>
    </location>
</feature>
<feature type="transmembrane region" description="Helical" evidence="7">
    <location>
        <begin position="578"/>
        <end position="598"/>
    </location>
</feature>
<feature type="domain" description="RCK C-terminal" evidence="8">
    <location>
        <begin position="213"/>
        <end position="300"/>
    </location>
</feature>
<feature type="transmembrane region" description="Helical" evidence="7">
    <location>
        <begin position="96"/>
        <end position="114"/>
    </location>
</feature>
<dbReference type="SUPFAM" id="SSF116726">
    <property type="entry name" value="TrkA C-terminal domain-like"/>
    <property type="match status" value="2"/>
</dbReference>
<dbReference type="RefSeq" id="WP_275822414.1">
    <property type="nucleotide sequence ID" value="NZ_JARHUD010000005.1"/>
</dbReference>
<keyword evidence="4" id="KW-0677">Repeat</keyword>
<evidence type="ECO:0000256" key="2">
    <source>
        <dbReference type="ARBA" id="ARBA00022448"/>
    </source>
</evidence>
<reference evidence="9 10" key="1">
    <citation type="submission" date="2023-03" db="EMBL/GenBank/DDBJ databases">
        <title>Fodinicurvata sp. CAU 1616 isolated from sea sendiment.</title>
        <authorList>
            <person name="Kim W."/>
        </authorList>
    </citation>
    <scope>NUCLEOTIDE SEQUENCE [LARGE SCALE GENOMIC DNA]</scope>
    <source>
        <strain evidence="9 10">CAU 1616</strain>
    </source>
</reference>
<feature type="transmembrane region" description="Helical" evidence="7">
    <location>
        <begin position="120"/>
        <end position="138"/>
    </location>
</feature>
<comment type="subcellular location">
    <subcellularLocation>
        <location evidence="1">Membrane</location>
        <topology evidence="1">Multi-pass membrane protein</topology>
    </subcellularLocation>
</comment>
<proteinExistence type="predicted"/>
<evidence type="ECO:0000256" key="4">
    <source>
        <dbReference type="ARBA" id="ARBA00022737"/>
    </source>
</evidence>
<comment type="caution">
    <text evidence="9">The sequence shown here is derived from an EMBL/GenBank/DDBJ whole genome shotgun (WGS) entry which is preliminary data.</text>
</comment>
<evidence type="ECO:0000256" key="6">
    <source>
        <dbReference type="ARBA" id="ARBA00023136"/>
    </source>
</evidence>
<keyword evidence="6 7" id="KW-0472">Membrane</keyword>
<feature type="transmembrane region" description="Helical" evidence="7">
    <location>
        <begin position="512"/>
        <end position="533"/>
    </location>
</feature>
<feature type="transmembrane region" description="Helical" evidence="7">
    <location>
        <begin position="455"/>
        <end position="472"/>
    </location>
</feature>
<dbReference type="PANTHER" id="PTHR43652">
    <property type="entry name" value="BASIC AMINO ACID ANTIPORTER YFCC-RELATED"/>
    <property type="match status" value="1"/>
</dbReference>
<evidence type="ECO:0000313" key="9">
    <source>
        <dbReference type="EMBL" id="MDF2096217.1"/>
    </source>
</evidence>
<dbReference type="Gene3D" id="3.30.70.1450">
    <property type="entry name" value="Regulator of K+ conductance, C-terminal domain"/>
    <property type="match status" value="2"/>
</dbReference>
<dbReference type="InterPro" id="IPR006037">
    <property type="entry name" value="RCK_C"/>
</dbReference>
<evidence type="ECO:0000313" key="10">
    <source>
        <dbReference type="Proteomes" id="UP001215503"/>
    </source>
</evidence>
<dbReference type="Pfam" id="PF03600">
    <property type="entry name" value="CitMHS"/>
    <property type="match status" value="1"/>
</dbReference>
<dbReference type="InterPro" id="IPR036721">
    <property type="entry name" value="RCK_C_sf"/>
</dbReference>
<name>A0ABT5YMU9_9PROT</name>
<keyword evidence="2" id="KW-0813">Transport</keyword>
<protein>
    <submittedName>
        <fullName evidence="9">SLC13 family permease</fullName>
    </submittedName>
</protein>
<dbReference type="EMBL" id="JARHUD010000005">
    <property type="protein sequence ID" value="MDF2096217.1"/>
    <property type="molecule type" value="Genomic_DNA"/>
</dbReference>
<feature type="transmembrane region" description="Helical" evidence="7">
    <location>
        <begin position="186"/>
        <end position="206"/>
    </location>
</feature>
<feature type="domain" description="RCK C-terminal" evidence="8">
    <location>
        <begin position="308"/>
        <end position="392"/>
    </location>
</feature>
<evidence type="ECO:0000256" key="5">
    <source>
        <dbReference type="ARBA" id="ARBA00022989"/>
    </source>
</evidence>
<organism evidence="9 10">
    <name type="scientific">Aquibaculum arenosum</name>
    <dbReference type="NCBI Taxonomy" id="3032591"/>
    <lineage>
        <taxon>Bacteria</taxon>
        <taxon>Pseudomonadati</taxon>
        <taxon>Pseudomonadota</taxon>
        <taxon>Alphaproteobacteria</taxon>
        <taxon>Rhodospirillales</taxon>
        <taxon>Rhodovibrionaceae</taxon>
        <taxon>Aquibaculum</taxon>
    </lineage>
</organism>
<dbReference type="Proteomes" id="UP001215503">
    <property type="component" value="Unassembled WGS sequence"/>
</dbReference>
<feature type="transmembrane region" description="Helical" evidence="7">
    <location>
        <begin position="32"/>
        <end position="50"/>
    </location>
</feature>
<dbReference type="InterPro" id="IPR051679">
    <property type="entry name" value="DASS-Related_Transporters"/>
</dbReference>
<accession>A0ABT5YMU9</accession>
<dbReference type="PANTHER" id="PTHR43652:SF2">
    <property type="entry name" value="BASIC AMINO ACID ANTIPORTER YFCC-RELATED"/>
    <property type="match status" value="1"/>
</dbReference>
<dbReference type="PROSITE" id="PS51202">
    <property type="entry name" value="RCK_C"/>
    <property type="match status" value="2"/>
</dbReference>
<dbReference type="InterPro" id="IPR004680">
    <property type="entry name" value="Cit_transptr-like_dom"/>
</dbReference>